<dbReference type="SUPFAM" id="SSF53720">
    <property type="entry name" value="ALDH-like"/>
    <property type="match status" value="1"/>
</dbReference>
<dbReference type="Gene3D" id="3.40.605.10">
    <property type="entry name" value="Aldehyde Dehydrogenase, Chain A, domain 1"/>
    <property type="match status" value="1"/>
</dbReference>
<reference evidence="7 8" key="1">
    <citation type="journal article" date="2016" name="Antonie Van Leeuwenhoek">
        <title>Lysinibacillus endophyticus sp. nov., an indole-3-acetic acid producing endophytic bacterium isolated from corn root (Zea mays cv. Xinken-5).</title>
        <authorList>
            <person name="Yu J."/>
            <person name="Guan X."/>
            <person name="Liu C."/>
            <person name="Xiang W."/>
            <person name="Yu Z."/>
            <person name="Liu X."/>
            <person name="Wang G."/>
        </authorList>
    </citation>
    <scope>NUCLEOTIDE SEQUENCE [LARGE SCALE GENOMIC DNA]</scope>
    <source>
        <strain evidence="7 8">DSM 100506</strain>
    </source>
</reference>
<evidence type="ECO:0000256" key="5">
    <source>
        <dbReference type="RuleBase" id="RU003345"/>
    </source>
</evidence>
<dbReference type="InterPro" id="IPR016163">
    <property type="entry name" value="Ald_DH_C"/>
</dbReference>
<dbReference type="GO" id="GO:0016620">
    <property type="term" value="F:oxidoreductase activity, acting on the aldehyde or oxo group of donors, NAD or NADP as acceptor"/>
    <property type="evidence" value="ECO:0007669"/>
    <property type="project" value="InterPro"/>
</dbReference>
<evidence type="ECO:0000256" key="2">
    <source>
        <dbReference type="ARBA" id="ARBA00023002"/>
    </source>
</evidence>
<dbReference type="EMBL" id="RBZN01000019">
    <property type="protein sequence ID" value="RKQ16711.1"/>
    <property type="molecule type" value="Genomic_DNA"/>
</dbReference>
<keyword evidence="3" id="KW-0520">NAD</keyword>
<dbReference type="PANTHER" id="PTHR42986:SF1">
    <property type="entry name" value="BENZALDEHYDE DEHYDROGENASE YFMT"/>
    <property type="match status" value="1"/>
</dbReference>
<evidence type="ECO:0000256" key="3">
    <source>
        <dbReference type="ARBA" id="ARBA00023027"/>
    </source>
</evidence>
<dbReference type="InterPro" id="IPR016161">
    <property type="entry name" value="Ald_DH/histidinol_DH"/>
</dbReference>
<dbReference type="OrthoDB" id="9762913at2"/>
<evidence type="ECO:0000259" key="6">
    <source>
        <dbReference type="Pfam" id="PF00171"/>
    </source>
</evidence>
<dbReference type="InterPro" id="IPR016162">
    <property type="entry name" value="Ald_DH_N"/>
</dbReference>
<dbReference type="Gene3D" id="3.40.309.10">
    <property type="entry name" value="Aldehyde Dehydrogenase, Chain A, domain 2"/>
    <property type="match status" value="1"/>
</dbReference>
<comment type="caution">
    <text evidence="7">The sequence shown here is derived from an EMBL/GenBank/DDBJ whole genome shotgun (WGS) entry which is preliminary data.</text>
</comment>
<protein>
    <submittedName>
        <fullName evidence="7">Aldehyde dehydrogenase family protein</fullName>
    </submittedName>
</protein>
<evidence type="ECO:0000313" key="7">
    <source>
        <dbReference type="EMBL" id="RKQ16711.1"/>
    </source>
</evidence>
<dbReference type="InterPro" id="IPR029510">
    <property type="entry name" value="Ald_DH_CS_GLU"/>
</dbReference>
<dbReference type="Pfam" id="PF00171">
    <property type="entry name" value="Aldedh"/>
    <property type="match status" value="1"/>
</dbReference>
<dbReference type="Proteomes" id="UP000272238">
    <property type="component" value="Unassembled WGS sequence"/>
</dbReference>
<gene>
    <name evidence="7" type="ORF">D8M03_09195</name>
</gene>
<dbReference type="InterPro" id="IPR015590">
    <property type="entry name" value="Aldehyde_DH_dom"/>
</dbReference>
<feature type="active site" evidence="4">
    <location>
        <position position="254"/>
    </location>
</feature>
<comment type="similarity">
    <text evidence="1 5">Belongs to the aldehyde dehydrogenase family.</text>
</comment>
<dbReference type="AlphaFoldDB" id="A0A494Z2F7"/>
<evidence type="ECO:0000313" key="8">
    <source>
        <dbReference type="Proteomes" id="UP000272238"/>
    </source>
</evidence>
<dbReference type="PANTHER" id="PTHR42986">
    <property type="entry name" value="BENZALDEHYDE DEHYDROGENASE YFMT"/>
    <property type="match status" value="1"/>
</dbReference>
<feature type="domain" description="Aldehyde dehydrogenase" evidence="6">
    <location>
        <begin position="16"/>
        <end position="475"/>
    </location>
</feature>
<proteinExistence type="inferred from homology"/>
<evidence type="ECO:0000256" key="1">
    <source>
        <dbReference type="ARBA" id="ARBA00009986"/>
    </source>
</evidence>
<evidence type="ECO:0000256" key="4">
    <source>
        <dbReference type="PROSITE-ProRule" id="PRU10007"/>
    </source>
</evidence>
<dbReference type="PROSITE" id="PS00687">
    <property type="entry name" value="ALDEHYDE_DEHYDR_GLU"/>
    <property type="match status" value="1"/>
</dbReference>
<dbReference type="FunFam" id="3.40.309.10:FF:000009">
    <property type="entry name" value="Aldehyde dehydrogenase A"/>
    <property type="match status" value="1"/>
</dbReference>
<accession>A0A494Z2F7</accession>
<keyword evidence="8" id="KW-1185">Reference proteome</keyword>
<dbReference type="RefSeq" id="WP_121214522.1">
    <property type="nucleotide sequence ID" value="NZ_RBZN01000019.1"/>
</dbReference>
<organism evidence="7 8">
    <name type="scientific">Ureibacillus endophyticus</name>
    <dbReference type="NCBI Taxonomy" id="1978490"/>
    <lineage>
        <taxon>Bacteria</taxon>
        <taxon>Bacillati</taxon>
        <taxon>Bacillota</taxon>
        <taxon>Bacilli</taxon>
        <taxon>Bacillales</taxon>
        <taxon>Caryophanaceae</taxon>
        <taxon>Ureibacillus</taxon>
    </lineage>
</organism>
<keyword evidence="2 5" id="KW-0560">Oxidoreductase</keyword>
<name>A0A494Z2F7_9BACL</name>
<sequence>MDQFLQLNKSFINGQWVEGQGSETVTISNPFNNETLTEVKIASKQQVEEAYQFAEKAHLEWGKNAELRKEVFQKASEFFVIHKEEILHLLAVETGSAPFKAELEYNITLGAFQAYSSIIDKAYEKWTPEQEFMPGKANEIHRLPLGVISSIAPFNFPLYLSLRGILPALALGNAVVHKADIQVGIVSGSLIAKAFEEAGIPAGVFSSILTTPQEIGDLMLEDPRVKLIAFTGSTPVGRHISTVAGKHFKRVALELGGNAPFVVLEDADVDQAVNAAIFGKFLHQGQICMIINRFIVHEKHYDEFTTKFVERAKNLPYGDPLNPNTVIGPLINPIQLEKAINNVEKAKNAGLDVLLEGKVEDNVMTPYVFGNVDNASEIAQTELFAPIALVVKAASDEEAIQFANDTEFGLSSAIFTSDIEKAREYAVGLEFGMTHINDQTVNDLPNAPFGGMRNSGVGRFGVPFVIDEFTQFKWISIQEEKREYPF</sequence>